<gene>
    <name evidence="1" type="ORF">OCTVUL_1B013911</name>
</gene>
<dbReference type="AlphaFoldDB" id="A0AA36AKD0"/>
<proteinExistence type="predicted"/>
<sequence length="218" mass="25549">MKQSGQLKMNIWISYKLSNMFEDLEEKPECKARCKEFIPQIGKIRICYFDSRLGRSYGTDVFEDYLLLASLFSFVKELRENSVNRIAHYATVANGLSEYITSNCSDVSKRIVTKKFADGTSDKASLKGAEKFRIEVLNQVYDCLIIHLSKWMDPYEQTAKKFKFLSELMNNSKFVENSIKLIISHYKDNIDHKLINECYQFKANLHLRKSQNRRKHTI</sequence>
<name>A0AA36AKD0_OCTVU</name>
<reference evidence="1" key="1">
    <citation type="submission" date="2023-08" db="EMBL/GenBank/DDBJ databases">
        <authorList>
            <person name="Alioto T."/>
            <person name="Alioto T."/>
            <person name="Gomez Garrido J."/>
        </authorList>
    </citation>
    <scope>NUCLEOTIDE SEQUENCE</scope>
</reference>
<keyword evidence="2" id="KW-1185">Reference proteome</keyword>
<evidence type="ECO:0000313" key="2">
    <source>
        <dbReference type="Proteomes" id="UP001162480"/>
    </source>
</evidence>
<protein>
    <submittedName>
        <fullName evidence="1">Uncharacterized protein</fullName>
    </submittedName>
</protein>
<accession>A0AA36AKD0</accession>
<organism evidence="1 2">
    <name type="scientific">Octopus vulgaris</name>
    <name type="common">Common octopus</name>
    <dbReference type="NCBI Taxonomy" id="6645"/>
    <lineage>
        <taxon>Eukaryota</taxon>
        <taxon>Metazoa</taxon>
        <taxon>Spiralia</taxon>
        <taxon>Lophotrochozoa</taxon>
        <taxon>Mollusca</taxon>
        <taxon>Cephalopoda</taxon>
        <taxon>Coleoidea</taxon>
        <taxon>Octopodiformes</taxon>
        <taxon>Octopoda</taxon>
        <taxon>Incirrata</taxon>
        <taxon>Octopodidae</taxon>
        <taxon>Octopus</taxon>
    </lineage>
</organism>
<evidence type="ECO:0000313" key="1">
    <source>
        <dbReference type="EMBL" id="CAI9717723.1"/>
    </source>
</evidence>
<dbReference type="EMBL" id="OX597815">
    <property type="protein sequence ID" value="CAI9717723.1"/>
    <property type="molecule type" value="Genomic_DNA"/>
</dbReference>
<dbReference type="Proteomes" id="UP001162480">
    <property type="component" value="Chromosome 2"/>
</dbReference>